<proteinExistence type="predicted"/>
<comment type="caution">
    <text evidence="1">The sequence shown here is derived from an EMBL/GenBank/DDBJ whole genome shotgun (WGS) entry which is preliminary data.</text>
</comment>
<organism evidence="1 2">
    <name type="scientific">Funneliformis mosseae</name>
    <name type="common">Endomycorrhizal fungus</name>
    <name type="synonym">Glomus mosseae</name>
    <dbReference type="NCBI Taxonomy" id="27381"/>
    <lineage>
        <taxon>Eukaryota</taxon>
        <taxon>Fungi</taxon>
        <taxon>Fungi incertae sedis</taxon>
        <taxon>Mucoromycota</taxon>
        <taxon>Glomeromycotina</taxon>
        <taxon>Glomeromycetes</taxon>
        <taxon>Glomerales</taxon>
        <taxon>Glomeraceae</taxon>
        <taxon>Funneliformis</taxon>
    </lineage>
</organism>
<dbReference type="EMBL" id="CAJVPP010000237">
    <property type="protein sequence ID" value="CAG8459445.1"/>
    <property type="molecule type" value="Genomic_DNA"/>
</dbReference>
<sequence length="39" mass="4372">MIGDRRTRLGIKKLENEAELKEVVNISANGEVMALDDDK</sequence>
<evidence type="ECO:0000313" key="1">
    <source>
        <dbReference type="EMBL" id="CAG8459445.1"/>
    </source>
</evidence>
<keyword evidence="2" id="KW-1185">Reference proteome</keyword>
<gene>
    <name evidence="1" type="ORF">FMOSSE_LOCUS1960</name>
</gene>
<dbReference type="Proteomes" id="UP000789375">
    <property type="component" value="Unassembled WGS sequence"/>
</dbReference>
<reference evidence="1" key="1">
    <citation type="submission" date="2021-06" db="EMBL/GenBank/DDBJ databases">
        <authorList>
            <person name="Kallberg Y."/>
            <person name="Tangrot J."/>
            <person name="Rosling A."/>
        </authorList>
    </citation>
    <scope>NUCLEOTIDE SEQUENCE</scope>
    <source>
        <strain evidence="1">87-6 pot B 2015</strain>
    </source>
</reference>
<accession>A0A9N8VR96</accession>
<dbReference type="AlphaFoldDB" id="A0A9N8VR96"/>
<name>A0A9N8VR96_FUNMO</name>
<protein>
    <submittedName>
        <fullName evidence="1">544_t:CDS:1</fullName>
    </submittedName>
</protein>
<evidence type="ECO:0000313" key="2">
    <source>
        <dbReference type="Proteomes" id="UP000789375"/>
    </source>
</evidence>